<gene>
    <name evidence="2" type="ORF">QBC47DRAFT_422628</name>
</gene>
<reference evidence="2" key="1">
    <citation type="submission" date="2023-06" db="EMBL/GenBank/DDBJ databases">
        <title>Genome-scale phylogeny and comparative genomics of the fungal order Sordariales.</title>
        <authorList>
            <consortium name="Lawrence Berkeley National Laboratory"/>
            <person name="Hensen N."/>
            <person name="Bonometti L."/>
            <person name="Westerberg I."/>
            <person name="Brannstrom I.O."/>
            <person name="Guillou S."/>
            <person name="Cros-Aarteil S."/>
            <person name="Calhoun S."/>
            <person name="Haridas S."/>
            <person name="Kuo A."/>
            <person name="Mondo S."/>
            <person name="Pangilinan J."/>
            <person name="Riley R."/>
            <person name="Labutti K."/>
            <person name="Andreopoulos B."/>
            <person name="Lipzen A."/>
            <person name="Chen C."/>
            <person name="Yanf M."/>
            <person name="Daum C."/>
            <person name="Ng V."/>
            <person name="Clum A."/>
            <person name="Steindorff A."/>
            <person name="Ohm R."/>
            <person name="Martin F."/>
            <person name="Silar P."/>
            <person name="Natvig D."/>
            <person name="Lalanne C."/>
            <person name="Gautier V."/>
            <person name="Ament-Velasquez S.L."/>
            <person name="Kruys A."/>
            <person name="Hutchinson M.I."/>
            <person name="Powell A.J."/>
            <person name="Barry K."/>
            <person name="Miller A.N."/>
            <person name="Grigoriev I.V."/>
            <person name="Debuchy R."/>
            <person name="Gladieux P."/>
            <person name="Thoren M.H."/>
            <person name="Johannesson H."/>
        </authorList>
    </citation>
    <scope>NUCLEOTIDE SEQUENCE</scope>
    <source>
        <strain evidence="2">PSN4</strain>
    </source>
</reference>
<dbReference type="Proteomes" id="UP001239445">
    <property type="component" value="Unassembled WGS sequence"/>
</dbReference>
<evidence type="ECO:0000256" key="1">
    <source>
        <dbReference type="SAM" id="MobiDB-lite"/>
    </source>
</evidence>
<protein>
    <recommendedName>
        <fullName evidence="4">BZIP domain-containing protein</fullName>
    </recommendedName>
</protein>
<dbReference type="EMBL" id="MU839832">
    <property type="protein sequence ID" value="KAK1756597.1"/>
    <property type="molecule type" value="Genomic_DNA"/>
</dbReference>
<keyword evidence="3" id="KW-1185">Reference proteome</keyword>
<organism evidence="2 3">
    <name type="scientific">Echria macrotheca</name>
    <dbReference type="NCBI Taxonomy" id="438768"/>
    <lineage>
        <taxon>Eukaryota</taxon>
        <taxon>Fungi</taxon>
        <taxon>Dikarya</taxon>
        <taxon>Ascomycota</taxon>
        <taxon>Pezizomycotina</taxon>
        <taxon>Sordariomycetes</taxon>
        <taxon>Sordariomycetidae</taxon>
        <taxon>Sordariales</taxon>
        <taxon>Schizotheciaceae</taxon>
        <taxon>Echria</taxon>
    </lineage>
</organism>
<feature type="region of interest" description="Disordered" evidence="1">
    <location>
        <begin position="143"/>
        <end position="190"/>
    </location>
</feature>
<accession>A0AAJ0F7A9</accession>
<dbReference type="CDD" id="cd14688">
    <property type="entry name" value="bZIP_YAP"/>
    <property type="match status" value="1"/>
</dbReference>
<feature type="region of interest" description="Disordered" evidence="1">
    <location>
        <begin position="1"/>
        <end position="27"/>
    </location>
</feature>
<feature type="compositionally biased region" description="Basic and acidic residues" evidence="1">
    <location>
        <begin position="1"/>
        <end position="11"/>
    </location>
</feature>
<name>A0AAJ0F7A9_9PEZI</name>
<dbReference type="PANTHER" id="PTHR42070:SF1">
    <property type="entry name" value="FILAMENT ASSOCIATED PROTEIN, PUTATIVE (AFU_ORTHOLOGUE AFUA_8G06630)-RELATED"/>
    <property type="match status" value="1"/>
</dbReference>
<dbReference type="PANTHER" id="PTHR42070">
    <property type="entry name" value="FILAMENT ASSOCIATED PROTEIN, PUTATIVE (AFU_ORTHOLOGUE AFUA_8G06630)-RELATED"/>
    <property type="match status" value="1"/>
</dbReference>
<proteinExistence type="predicted"/>
<sequence>MATPIELREETTSPSTESTPLPPIAVRHTQCPNASKTLRLTENKRRYRARRKEYHTGDLESRLAEAREQGIQATKEVQLAARRVAVENGQLRELLRLVGFADDDIDVWVGRGGLGDGQDGSSCGRRREIAQLARRIGAFAAGDSGEVAEERTPQLSEDVSAREETLSTEQAPESQRSIGEPSELCSSRYSDSGAPATCHSTVTTGEDGPVPEAEARACPGEVLPPCKLLTRLAKDPAADITNVPVPASSELFRDATRPGDIECRKAYEMLISYAVSDEKMDYVAKALEGGCTANGKGGCAVKPKVVLQALDHLCG</sequence>
<evidence type="ECO:0000313" key="3">
    <source>
        <dbReference type="Proteomes" id="UP001239445"/>
    </source>
</evidence>
<feature type="compositionally biased region" description="Polar residues" evidence="1">
    <location>
        <begin position="167"/>
        <end position="177"/>
    </location>
</feature>
<dbReference type="AlphaFoldDB" id="A0AAJ0F7A9"/>
<comment type="caution">
    <text evidence="2">The sequence shown here is derived from an EMBL/GenBank/DDBJ whole genome shotgun (WGS) entry which is preliminary data.</text>
</comment>
<evidence type="ECO:0000313" key="2">
    <source>
        <dbReference type="EMBL" id="KAK1756597.1"/>
    </source>
</evidence>
<evidence type="ECO:0008006" key="4">
    <source>
        <dbReference type="Google" id="ProtNLM"/>
    </source>
</evidence>